<reference evidence="3" key="2">
    <citation type="submission" date="2021-08" db="EMBL/GenBank/DDBJ databases">
        <authorList>
            <person name="Tani A."/>
            <person name="Ola A."/>
            <person name="Ogura Y."/>
            <person name="Katsura K."/>
            <person name="Hayashi T."/>
        </authorList>
    </citation>
    <scope>NUCLEOTIDE SEQUENCE</scope>
    <source>
        <strain evidence="3">DSM 23632</strain>
    </source>
</reference>
<keyword evidence="2" id="KW-0964">Secreted</keyword>
<dbReference type="InterPro" id="IPR018511">
    <property type="entry name" value="Hemolysin-typ_Ca-bd_CS"/>
</dbReference>
<dbReference type="Gene3D" id="2.150.10.10">
    <property type="entry name" value="Serralysin-like metalloprotease, C-terminal"/>
    <property type="match status" value="2"/>
</dbReference>
<sequence>MPGLQNLRMTFVPDYYNGGPYVANGFSVTELYPYSNDPYGPPDYGFAIEPNDAIIFRYATESPIDSEQPYGIRALVDSGFVFTPQDPDFRFNLDRFSAVGDGTPGSDHRLIFENQIDSIVQDADKYNIYADYIITNANNIPRFILEYQTFPASVLVLESVDISYQSSDVVVGTNGSEILNGTAIADTVQLLGGSDTFYGGSSLDTIYGGQGSDLLSGNRSADVIYGGRDSDTLYGGQGDDFVSGDLGDDLIAGDLGNDTLIGGSGADRYVFGENSGRDLVIGFDVVAGDRLDLRSQTYAIGTVANGDVRLTLSGGSTVQLVGVNTGTFGTGNGYIA</sequence>
<dbReference type="Proteomes" id="UP001055057">
    <property type="component" value="Unassembled WGS sequence"/>
</dbReference>
<dbReference type="EMBL" id="BPRB01000123">
    <property type="protein sequence ID" value="GJE60280.1"/>
    <property type="molecule type" value="Genomic_DNA"/>
</dbReference>
<keyword evidence="4" id="KW-1185">Reference proteome</keyword>
<dbReference type="SUPFAM" id="SSF51120">
    <property type="entry name" value="beta-Roll"/>
    <property type="match status" value="1"/>
</dbReference>
<dbReference type="InterPro" id="IPR001343">
    <property type="entry name" value="Hemolysn_Ca-bd"/>
</dbReference>
<dbReference type="Pfam" id="PF00353">
    <property type="entry name" value="HemolysinCabind"/>
    <property type="match status" value="3"/>
</dbReference>
<evidence type="ECO:0000313" key="3">
    <source>
        <dbReference type="EMBL" id="GJE60280.1"/>
    </source>
</evidence>
<evidence type="ECO:0000313" key="4">
    <source>
        <dbReference type="Proteomes" id="UP001055057"/>
    </source>
</evidence>
<comment type="caution">
    <text evidence="3">The sequence shown here is derived from an EMBL/GenBank/DDBJ whole genome shotgun (WGS) entry which is preliminary data.</text>
</comment>
<dbReference type="PANTHER" id="PTHR38340:SF1">
    <property type="entry name" value="S-LAYER PROTEIN"/>
    <property type="match status" value="1"/>
</dbReference>
<protein>
    <recommendedName>
        <fullName evidence="5">Calcium-binding protein</fullName>
    </recommendedName>
</protein>
<gene>
    <name evidence="3" type="ORF">MPOCJGCO_2391</name>
</gene>
<name>A0ABQ4TYE4_9HYPH</name>
<accession>A0ABQ4TYE4</accession>
<evidence type="ECO:0000256" key="1">
    <source>
        <dbReference type="ARBA" id="ARBA00004613"/>
    </source>
</evidence>
<organism evidence="3 4">
    <name type="scientific">Methylobacterium trifolii</name>
    <dbReference type="NCBI Taxonomy" id="1003092"/>
    <lineage>
        <taxon>Bacteria</taxon>
        <taxon>Pseudomonadati</taxon>
        <taxon>Pseudomonadota</taxon>
        <taxon>Alphaproteobacteria</taxon>
        <taxon>Hyphomicrobiales</taxon>
        <taxon>Methylobacteriaceae</taxon>
        <taxon>Methylobacterium</taxon>
    </lineage>
</organism>
<evidence type="ECO:0000256" key="2">
    <source>
        <dbReference type="ARBA" id="ARBA00022525"/>
    </source>
</evidence>
<dbReference type="PRINTS" id="PR00313">
    <property type="entry name" value="CABNDNGRPT"/>
</dbReference>
<dbReference type="InterPro" id="IPR050557">
    <property type="entry name" value="RTX_toxin/Mannuronan_C5-epim"/>
</dbReference>
<dbReference type="PROSITE" id="PS00330">
    <property type="entry name" value="HEMOLYSIN_CALCIUM"/>
    <property type="match status" value="1"/>
</dbReference>
<comment type="subcellular location">
    <subcellularLocation>
        <location evidence="1">Secreted</location>
    </subcellularLocation>
</comment>
<reference evidence="3" key="1">
    <citation type="journal article" date="2021" name="Front. Microbiol.">
        <title>Comprehensive Comparative Genomics and Phenotyping of Methylobacterium Species.</title>
        <authorList>
            <person name="Alessa O."/>
            <person name="Ogura Y."/>
            <person name="Fujitani Y."/>
            <person name="Takami H."/>
            <person name="Hayashi T."/>
            <person name="Sahin N."/>
            <person name="Tani A."/>
        </authorList>
    </citation>
    <scope>NUCLEOTIDE SEQUENCE</scope>
    <source>
        <strain evidence="3">DSM 23632</strain>
    </source>
</reference>
<dbReference type="PANTHER" id="PTHR38340">
    <property type="entry name" value="S-LAYER PROTEIN"/>
    <property type="match status" value="1"/>
</dbReference>
<dbReference type="InterPro" id="IPR011049">
    <property type="entry name" value="Serralysin-like_metalloprot_C"/>
</dbReference>
<dbReference type="RefSeq" id="WP_238182820.1">
    <property type="nucleotide sequence ID" value="NZ_BPRB01000123.1"/>
</dbReference>
<proteinExistence type="predicted"/>
<evidence type="ECO:0008006" key="5">
    <source>
        <dbReference type="Google" id="ProtNLM"/>
    </source>
</evidence>